<feature type="compositionally biased region" description="Basic and acidic residues" evidence="4">
    <location>
        <begin position="35"/>
        <end position="51"/>
    </location>
</feature>
<dbReference type="STRING" id="2060905.A0A2B7X7F0"/>
<dbReference type="EMBL" id="PDNC01000036">
    <property type="protein sequence ID" value="PGH04703.1"/>
    <property type="molecule type" value="Genomic_DNA"/>
</dbReference>
<dbReference type="GO" id="GO:1902369">
    <property type="term" value="P:negative regulation of RNA catabolic process"/>
    <property type="evidence" value="ECO:0007669"/>
    <property type="project" value="TreeGrafter"/>
</dbReference>
<proteinExistence type="inferred from homology"/>
<evidence type="ECO:0000313" key="5">
    <source>
        <dbReference type="EMBL" id="PGH04703.1"/>
    </source>
</evidence>
<dbReference type="Proteomes" id="UP000224080">
    <property type="component" value="Unassembled WGS sequence"/>
</dbReference>
<feature type="compositionally biased region" description="Basic and acidic residues" evidence="4">
    <location>
        <begin position="221"/>
        <end position="231"/>
    </location>
</feature>
<dbReference type="PANTHER" id="PTHR13471:SF0">
    <property type="entry name" value="NUCLEAR EXOSOME REGULATOR NRDE2"/>
    <property type="match status" value="1"/>
</dbReference>
<evidence type="ECO:0000256" key="4">
    <source>
        <dbReference type="SAM" id="MobiDB-lite"/>
    </source>
</evidence>
<dbReference type="InterPro" id="IPR013633">
    <property type="entry name" value="NRDE-2"/>
</dbReference>
<dbReference type="SUPFAM" id="SSF48452">
    <property type="entry name" value="TPR-like"/>
    <property type="match status" value="1"/>
</dbReference>
<feature type="compositionally biased region" description="Basic and acidic residues" evidence="4">
    <location>
        <begin position="240"/>
        <end position="253"/>
    </location>
</feature>
<name>A0A2B7X7F0_9EURO</name>
<evidence type="ECO:0008006" key="7">
    <source>
        <dbReference type="Google" id="ProtNLM"/>
    </source>
</evidence>
<protein>
    <recommendedName>
        <fullName evidence="7">Protein NRDE2</fullName>
    </recommendedName>
</protein>
<feature type="compositionally biased region" description="Basic and acidic residues" evidence="4">
    <location>
        <begin position="504"/>
        <end position="513"/>
    </location>
</feature>
<dbReference type="GO" id="GO:0031048">
    <property type="term" value="P:regulatory ncRNA-mediated heterochromatin formation"/>
    <property type="evidence" value="ECO:0007669"/>
    <property type="project" value="TreeGrafter"/>
</dbReference>
<feature type="compositionally biased region" description="Basic and acidic residues" evidence="4">
    <location>
        <begin position="269"/>
        <end position="283"/>
    </location>
</feature>
<dbReference type="InterPro" id="IPR011990">
    <property type="entry name" value="TPR-like_helical_dom_sf"/>
</dbReference>
<keyword evidence="3" id="KW-0539">Nucleus</keyword>
<gene>
    <name evidence="5" type="ORF">GX51_03370</name>
</gene>
<reference evidence="5 6" key="1">
    <citation type="submission" date="2017-10" db="EMBL/GenBank/DDBJ databases">
        <title>Comparative genomics in systemic dimorphic fungi from Ajellomycetaceae.</title>
        <authorList>
            <person name="Munoz J.F."/>
            <person name="Mcewen J.G."/>
            <person name="Clay O.K."/>
            <person name="Cuomo C.A."/>
        </authorList>
    </citation>
    <scope>NUCLEOTIDE SEQUENCE [LARGE SCALE GENOMIC DNA]</scope>
    <source>
        <strain evidence="5 6">UAMH130</strain>
    </source>
</reference>
<dbReference type="Gene3D" id="1.25.40.10">
    <property type="entry name" value="Tetratricopeptide repeat domain"/>
    <property type="match status" value="1"/>
</dbReference>
<feature type="compositionally biased region" description="Basic and acidic residues" evidence="4">
    <location>
        <begin position="1"/>
        <end position="11"/>
    </location>
</feature>
<evidence type="ECO:0000256" key="1">
    <source>
        <dbReference type="ARBA" id="ARBA00004123"/>
    </source>
</evidence>
<dbReference type="AlphaFoldDB" id="A0A2B7X7F0"/>
<comment type="similarity">
    <text evidence="2">Belongs to the NRDE2 family.</text>
</comment>
<comment type="subcellular location">
    <subcellularLocation>
        <location evidence="1">Nucleus</location>
    </subcellularLocation>
</comment>
<feature type="region of interest" description="Disordered" evidence="4">
    <location>
        <begin position="491"/>
        <end position="513"/>
    </location>
</feature>
<organism evidence="5 6">
    <name type="scientific">Blastomyces parvus</name>
    <dbReference type="NCBI Taxonomy" id="2060905"/>
    <lineage>
        <taxon>Eukaryota</taxon>
        <taxon>Fungi</taxon>
        <taxon>Dikarya</taxon>
        <taxon>Ascomycota</taxon>
        <taxon>Pezizomycotina</taxon>
        <taxon>Eurotiomycetes</taxon>
        <taxon>Eurotiomycetidae</taxon>
        <taxon>Onygenales</taxon>
        <taxon>Ajellomycetaceae</taxon>
        <taxon>Blastomyces</taxon>
    </lineage>
</organism>
<accession>A0A2B7X7F0</accession>
<dbReference type="PANTHER" id="PTHR13471">
    <property type="entry name" value="TETRATRICOPEPTIDE-LIKE HELICAL"/>
    <property type="match status" value="1"/>
</dbReference>
<feature type="compositionally biased region" description="Basic and acidic residues" evidence="4">
    <location>
        <begin position="1102"/>
        <end position="1117"/>
    </location>
</feature>
<comment type="caution">
    <text evidence="5">The sequence shown here is derived from an EMBL/GenBank/DDBJ whole genome shotgun (WGS) entry which is preliminary data.</text>
</comment>
<feature type="region of interest" description="Disordered" evidence="4">
    <location>
        <begin position="1102"/>
        <end position="1127"/>
    </location>
</feature>
<feature type="region of interest" description="Disordered" evidence="4">
    <location>
        <begin position="1"/>
        <end position="106"/>
    </location>
</feature>
<dbReference type="GO" id="GO:0071013">
    <property type="term" value="C:catalytic step 2 spliceosome"/>
    <property type="evidence" value="ECO:0007669"/>
    <property type="project" value="TreeGrafter"/>
</dbReference>
<feature type="compositionally biased region" description="Basic residues" evidence="4">
    <location>
        <begin position="52"/>
        <end position="65"/>
    </location>
</feature>
<feature type="region of interest" description="Disordered" evidence="4">
    <location>
        <begin position="190"/>
        <end position="283"/>
    </location>
</feature>
<evidence type="ECO:0000313" key="6">
    <source>
        <dbReference type="Proteomes" id="UP000224080"/>
    </source>
</evidence>
<dbReference type="OrthoDB" id="297219at2759"/>
<evidence type="ECO:0000256" key="3">
    <source>
        <dbReference type="ARBA" id="ARBA00023242"/>
    </source>
</evidence>
<dbReference type="Pfam" id="PF08424">
    <property type="entry name" value="NRDE-2"/>
    <property type="match status" value="1"/>
</dbReference>
<sequence length="1127" mass="128014">MDSGNSKEKKSVPKFASFRPKQPTAAPSAANADVSSEHGRGTSSNRHERSRHESKHARRRGHSGSRKNAPDHRRGQNTGGSNAVDPSLLAQRARAQQRPNKHDEQELFIIDKQGDKYNVEYGSLNRYSVPQYFRSGSGNVLGLPPSHRIDRNNEDGNTVIIRHSTAGYDTPKQKYREFLRKMPKREAKFRVRPAPENTSSIDARKDFLPLTSDGSSKRRRLYGDMHSRESSPEDNGIDYRSIEGKAKPSKEPPEGLELVSDSDLVSDDENARRRNADLSRRVTEHPDDVEGWLQLIEHQNSLVGVAASEGERRLTTAEKRSVADIKISIYEKALSKLPPKARRDRLLLGMMDEMATLYDTKTLSNKWKAILQANPDYISLWIKYLDFQQTRFVNFTYEQCRSIFIDCLKINGSRKGGPELDIINIYLILRLSRFMREAGYVEHAVGLWQAILEFNFFHPTSFDISKDAATAIPAFCEFWDSEIPRIGEIGAKGWDSGGSAAPDPKSDPTSREIDQGSIFESWEQSERLKSLHSRLPARALDDVQEDDPYRVILSSDISDFLIPFSHAPDLLIGAFMMFCGLPPLASSGNSDILIQWRSDPFIRNSLLDDIDGQSSRWFSDMFYGRQDSTQNQPNAFPLPTFSNNSDTLFANETWFSELRTWQSTYLNDHSPLDGEWIRRALRHLVNRLPEQDDLAEFTIALEFVSNLKEAKKYAKNLLKKRPSNLRLYNAYALIESRSGQITTAEHVWTTALSMSDRFKEEYKVGSILLWRTWVWEVLADHDHDKALRLLVAISGNTTDPRAFADDLKPTTDIKPGALLKTNRILTEIREYGLTSRKPDIFVSAVECLALLLYLATKLLIDGPMNIYSTSHSRLVAHRLENAVFGELLRQAKAKLLYHHATSTRIYQPALLRSELLDSISRFPQNTLFLSLFTWNESRFRIEDRVRSVLRQHTHPTTCIGDDGNGNSMMRFSTKSTLIPHLFSIYAELHRGVSVGSTVHSARAAFESAVATPSGQSSASTWKLYVLFELALSEWGRARSVLYRAIHSCPWAKELVLLAFRERGLREIMGPDELRKVWNVLVEKELRIHVDLEEWFEDRGEGRAGMGDTRDLPLHMPEDASSGDDEPA</sequence>
<keyword evidence="6" id="KW-1185">Reference proteome</keyword>
<evidence type="ECO:0000256" key="2">
    <source>
        <dbReference type="ARBA" id="ARBA00009265"/>
    </source>
</evidence>